<protein>
    <submittedName>
        <fullName evidence="1">Uncharacterized protein</fullName>
    </submittedName>
</protein>
<gene>
    <name evidence="1" type="ORF">BAU18_000304</name>
</gene>
<proteinExistence type="predicted"/>
<sequence length="57" mass="6216">MSDSQKEKLQIVVQLSGYLFLEKNCLMWSEKCFFSLGNGELGFAGLGMTVAGPVNAK</sequence>
<reference evidence="1 2" key="2">
    <citation type="submission" date="2024-02" db="EMBL/GenBank/DDBJ databases">
        <title>The Genome Sequence of Enterococcus diestrammenae JM9A.</title>
        <authorList>
            <person name="Earl A."/>
            <person name="Manson A."/>
            <person name="Gilmore M."/>
            <person name="Sanders J."/>
            <person name="Shea T."/>
            <person name="Howe W."/>
            <person name="Livny J."/>
            <person name="Cuomo C."/>
            <person name="Neafsey D."/>
            <person name="Birren B."/>
        </authorList>
    </citation>
    <scope>NUCLEOTIDE SEQUENCE [LARGE SCALE GENOMIC DNA]</scope>
    <source>
        <strain evidence="1 2">JM9A</strain>
    </source>
</reference>
<keyword evidence="2" id="KW-1185">Reference proteome</keyword>
<evidence type="ECO:0000313" key="2">
    <source>
        <dbReference type="Proteomes" id="UP001429357"/>
    </source>
</evidence>
<name>A0ABV0EY72_9ENTE</name>
<evidence type="ECO:0000313" key="1">
    <source>
        <dbReference type="EMBL" id="MEO1780753.1"/>
    </source>
</evidence>
<dbReference type="EMBL" id="MAEI02000001">
    <property type="protein sequence ID" value="MEO1780753.1"/>
    <property type="molecule type" value="Genomic_DNA"/>
</dbReference>
<reference evidence="2" key="1">
    <citation type="submission" date="2016-06" db="EMBL/GenBank/DDBJ databases">
        <title>Four novel species of enterococci isolated from chicken manure.</title>
        <authorList>
            <person name="Van Tyne D."/>
        </authorList>
    </citation>
    <scope>NUCLEOTIDE SEQUENCE [LARGE SCALE GENOMIC DNA]</scope>
    <source>
        <strain evidence="2">JM9A</strain>
    </source>
</reference>
<comment type="caution">
    <text evidence="1">The sequence shown here is derived from an EMBL/GenBank/DDBJ whole genome shotgun (WGS) entry which is preliminary data.</text>
</comment>
<accession>A0ABV0EY72</accession>
<organism evidence="1 2">
    <name type="scientific">Enterococcus diestrammenae</name>
    <dbReference type="NCBI Taxonomy" id="1155073"/>
    <lineage>
        <taxon>Bacteria</taxon>
        <taxon>Bacillati</taxon>
        <taxon>Bacillota</taxon>
        <taxon>Bacilli</taxon>
        <taxon>Lactobacillales</taxon>
        <taxon>Enterococcaceae</taxon>
        <taxon>Enterococcus</taxon>
    </lineage>
</organism>
<dbReference type="Proteomes" id="UP001429357">
    <property type="component" value="Unassembled WGS sequence"/>
</dbReference>